<name>A0A383UMM3_BLUHO</name>
<organism evidence="2 3">
    <name type="scientific">Blumeria hordei</name>
    <name type="common">Barley powdery mildew</name>
    <name type="synonym">Blumeria graminis f. sp. hordei</name>
    <dbReference type="NCBI Taxonomy" id="2867405"/>
    <lineage>
        <taxon>Eukaryota</taxon>
        <taxon>Fungi</taxon>
        <taxon>Dikarya</taxon>
        <taxon>Ascomycota</taxon>
        <taxon>Pezizomycotina</taxon>
        <taxon>Leotiomycetes</taxon>
        <taxon>Erysiphales</taxon>
        <taxon>Erysiphaceae</taxon>
        <taxon>Blumeria</taxon>
    </lineage>
</organism>
<evidence type="ECO:0000313" key="3">
    <source>
        <dbReference type="Proteomes" id="UP000275772"/>
    </source>
</evidence>
<evidence type="ECO:0000256" key="1">
    <source>
        <dbReference type="SAM" id="SignalP"/>
    </source>
</evidence>
<proteinExistence type="predicted"/>
<protein>
    <submittedName>
        <fullName evidence="2">Uncharacterized protein</fullName>
    </submittedName>
</protein>
<dbReference type="EMBL" id="UNSH01000029">
    <property type="protein sequence ID" value="SZF00948.1"/>
    <property type="molecule type" value="Genomic_DNA"/>
</dbReference>
<dbReference type="Proteomes" id="UP000275772">
    <property type="component" value="Unassembled WGS sequence"/>
</dbReference>
<feature type="signal peptide" evidence="1">
    <location>
        <begin position="1"/>
        <end position="19"/>
    </location>
</feature>
<gene>
    <name evidence="2" type="ORF">BLGHR1_11698</name>
</gene>
<dbReference type="AlphaFoldDB" id="A0A383UMM3"/>
<evidence type="ECO:0000313" key="2">
    <source>
        <dbReference type="EMBL" id="SZF00948.1"/>
    </source>
</evidence>
<reference evidence="2 3" key="1">
    <citation type="submission" date="2017-11" db="EMBL/GenBank/DDBJ databases">
        <authorList>
            <person name="Kracher B."/>
        </authorList>
    </citation>
    <scope>NUCLEOTIDE SEQUENCE [LARGE SCALE GENOMIC DNA]</scope>
    <source>
        <strain evidence="2 3">RACE1</strain>
    </source>
</reference>
<feature type="chain" id="PRO_5016747752" evidence="1">
    <location>
        <begin position="20"/>
        <end position="200"/>
    </location>
</feature>
<sequence>MKLFSIFSLILMLFEGKLALFALKTSSVSATVGFKNLIRRGHSTSRLEYRPYSSEFKMNYIAFNCDKRIYLLPYIENVAQVGMQNQANGDQDKGSVKIGLEHSSIFHELYKNEKESEDRPYFIHQIPAIWYEEDEDVVSGPDFVVSAIDGAVMDVITMKEDFNYEKCIPIKSEFQGKPTLITSKSSHFDGWEVYGEDPTS</sequence>
<keyword evidence="1" id="KW-0732">Signal</keyword>
<accession>A0A383UMM3</accession>
<dbReference type="VEuPathDB" id="FungiDB:BLGHR1_11698"/>